<evidence type="ECO:0000313" key="1">
    <source>
        <dbReference type="EMBL" id="PIZ94876.1"/>
    </source>
</evidence>
<dbReference type="EMBL" id="PFPK01000026">
    <property type="protein sequence ID" value="PIZ94876.1"/>
    <property type="molecule type" value="Genomic_DNA"/>
</dbReference>
<organism evidence="1 2">
    <name type="scientific">Candidatus Magasanikbacteria bacterium CG_4_10_14_0_2_um_filter_37_12</name>
    <dbReference type="NCBI Taxonomy" id="1974637"/>
    <lineage>
        <taxon>Bacteria</taxon>
        <taxon>Candidatus Magasanikiibacteriota</taxon>
    </lineage>
</organism>
<gene>
    <name evidence="1" type="ORF">COX81_02330</name>
</gene>
<evidence type="ECO:0000313" key="2">
    <source>
        <dbReference type="Proteomes" id="UP000228568"/>
    </source>
</evidence>
<comment type="caution">
    <text evidence="1">The sequence shown here is derived from an EMBL/GenBank/DDBJ whole genome shotgun (WGS) entry which is preliminary data.</text>
</comment>
<accession>A0A2M7V804</accession>
<name>A0A2M7V804_9BACT</name>
<sequence>MPISFRNPFTPAENEVFTPQQYLQRKLDFSIWNQQNPVVHQSFCMDAAHHQVMVNGMCCVQHLQQCVEGNLFDLAGCKAGVFVEPEGFQKWLLLAKKRLEELHSGQDDLGKWTILLKAGDDELYRWIWEHGDNYNQNLRPGFSLNSFVVACQKYDFNPEFKEIALAFGFTESEVANCWAKPTK</sequence>
<dbReference type="AlphaFoldDB" id="A0A2M7V804"/>
<reference evidence="2" key="1">
    <citation type="submission" date="2017-09" db="EMBL/GenBank/DDBJ databases">
        <title>Depth-based differentiation of microbial function through sediment-hosted aquifers and enrichment of novel symbionts in the deep terrestrial subsurface.</title>
        <authorList>
            <person name="Probst A.J."/>
            <person name="Ladd B."/>
            <person name="Jarett J.K."/>
            <person name="Geller-Mcgrath D.E."/>
            <person name="Sieber C.M.K."/>
            <person name="Emerson J.B."/>
            <person name="Anantharaman K."/>
            <person name="Thomas B.C."/>
            <person name="Malmstrom R."/>
            <person name="Stieglmeier M."/>
            <person name="Klingl A."/>
            <person name="Woyke T."/>
            <person name="Ryan C.M."/>
            <person name="Banfield J.F."/>
        </authorList>
    </citation>
    <scope>NUCLEOTIDE SEQUENCE [LARGE SCALE GENOMIC DNA]</scope>
</reference>
<protein>
    <submittedName>
        <fullName evidence="1">Uncharacterized protein</fullName>
    </submittedName>
</protein>
<proteinExistence type="predicted"/>
<dbReference type="Proteomes" id="UP000228568">
    <property type="component" value="Unassembled WGS sequence"/>
</dbReference>